<dbReference type="Proteomes" id="UP000037315">
    <property type="component" value="Unassembled WGS sequence"/>
</dbReference>
<dbReference type="OrthoDB" id="9801622at2"/>
<keyword evidence="4" id="KW-0472">Membrane</keyword>
<dbReference type="Pfam" id="PF01569">
    <property type="entry name" value="PAP2"/>
    <property type="match status" value="1"/>
</dbReference>
<dbReference type="InterPro" id="IPR000326">
    <property type="entry name" value="PAP2/HPO"/>
</dbReference>
<feature type="transmembrane region" description="Helical" evidence="4">
    <location>
        <begin position="130"/>
        <end position="148"/>
    </location>
</feature>
<dbReference type="Gene3D" id="1.20.144.10">
    <property type="entry name" value="Phosphatidic acid phosphatase type 2/haloperoxidase"/>
    <property type="match status" value="1"/>
</dbReference>
<organism evidence="6 7">
    <name type="scientific">Franconibacter pulveris</name>
    <dbReference type="NCBI Taxonomy" id="435910"/>
    <lineage>
        <taxon>Bacteria</taxon>
        <taxon>Pseudomonadati</taxon>
        <taxon>Pseudomonadota</taxon>
        <taxon>Gammaproteobacteria</taxon>
        <taxon>Enterobacterales</taxon>
        <taxon>Enterobacteriaceae</taxon>
        <taxon>Franconibacter</taxon>
    </lineage>
</organism>
<dbReference type="CDD" id="cd03385">
    <property type="entry name" value="PAP2_BcrC_like"/>
    <property type="match status" value="1"/>
</dbReference>
<dbReference type="RefSeq" id="WP_024556023.1">
    <property type="nucleotide sequence ID" value="NZ_LFEJ01000022.1"/>
</dbReference>
<evidence type="ECO:0000256" key="4">
    <source>
        <dbReference type="SAM" id="Phobius"/>
    </source>
</evidence>
<dbReference type="GO" id="GO:0050380">
    <property type="term" value="F:undecaprenyl-diphosphatase activity"/>
    <property type="evidence" value="ECO:0007669"/>
    <property type="project" value="UniProtKB-EC"/>
</dbReference>
<dbReference type="PATRIC" id="fig|1656095.3.peg.3042"/>
<dbReference type="GO" id="GO:0005886">
    <property type="term" value="C:plasma membrane"/>
    <property type="evidence" value="ECO:0007669"/>
    <property type="project" value="InterPro"/>
</dbReference>
<accession>A0A0J8VLW1</accession>
<protein>
    <recommendedName>
        <fullName evidence="1">undecaprenyl-diphosphate phosphatase</fullName>
        <ecNumber evidence="1">3.6.1.27</ecNumber>
    </recommendedName>
    <alternativeName>
        <fullName evidence="2">Undecaprenyl pyrophosphate phosphatase</fullName>
    </alternativeName>
</protein>
<dbReference type="NCBIfam" id="NF008813">
    <property type="entry name" value="PRK11837.1"/>
    <property type="match status" value="1"/>
</dbReference>
<dbReference type="PANTHER" id="PTHR14969">
    <property type="entry name" value="SPHINGOSINE-1-PHOSPHATE PHOSPHOHYDROLASE"/>
    <property type="match status" value="1"/>
</dbReference>
<dbReference type="SUPFAM" id="SSF48317">
    <property type="entry name" value="Acid phosphatase/Vanadium-dependent haloperoxidase"/>
    <property type="match status" value="1"/>
</dbReference>
<proteinExistence type="predicted"/>
<dbReference type="PANTHER" id="PTHR14969:SF13">
    <property type="entry name" value="AT30094P"/>
    <property type="match status" value="1"/>
</dbReference>
<evidence type="ECO:0000313" key="6">
    <source>
        <dbReference type="EMBL" id="KMV33515.1"/>
    </source>
</evidence>
<feature type="transmembrane region" description="Helical" evidence="4">
    <location>
        <begin position="60"/>
        <end position="78"/>
    </location>
</feature>
<dbReference type="AlphaFoldDB" id="A0A0J8VLW1"/>
<keyword evidence="7" id="KW-1185">Reference proteome</keyword>
<dbReference type="STRING" id="1121863.GCA_000621185_00272"/>
<dbReference type="EC" id="3.6.1.27" evidence="1"/>
<dbReference type="InterPro" id="IPR036938">
    <property type="entry name" value="PAP2/HPO_sf"/>
</dbReference>
<keyword evidence="4" id="KW-1133">Transmembrane helix</keyword>
<evidence type="ECO:0000256" key="1">
    <source>
        <dbReference type="ARBA" id="ARBA00012374"/>
    </source>
</evidence>
<dbReference type="InterPro" id="IPR033879">
    <property type="entry name" value="UPP_Pase"/>
</dbReference>
<comment type="catalytic activity">
    <reaction evidence="3">
        <text>di-trans,octa-cis-undecaprenyl diphosphate + H2O = di-trans,octa-cis-undecaprenyl phosphate + phosphate + H(+)</text>
        <dbReference type="Rhea" id="RHEA:28094"/>
        <dbReference type="ChEBI" id="CHEBI:15377"/>
        <dbReference type="ChEBI" id="CHEBI:15378"/>
        <dbReference type="ChEBI" id="CHEBI:43474"/>
        <dbReference type="ChEBI" id="CHEBI:58405"/>
        <dbReference type="ChEBI" id="CHEBI:60392"/>
        <dbReference type="EC" id="3.6.1.27"/>
    </reaction>
</comment>
<keyword evidence="4" id="KW-0812">Transmembrane</keyword>
<feature type="transmembrane region" description="Helical" evidence="4">
    <location>
        <begin position="154"/>
        <end position="175"/>
    </location>
</feature>
<evidence type="ECO:0000313" key="7">
    <source>
        <dbReference type="Proteomes" id="UP000037315"/>
    </source>
</evidence>
<evidence type="ECO:0000259" key="5">
    <source>
        <dbReference type="SMART" id="SM00014"/>
    </source>
</evidence>
<comment type="caution">
    <text evidence="6">The sequence shown here is derived from an EMBL/GenBank/DDBJ whole genome shotgun (WGS) entry which is preliminary data.</text>
</comment>
<feature type="transmembrane region" description="Helical" evidence="4">
    <location>
        <begin position="20"/>
        <end position="48"/>
    </location>
</feature>
<reference evidence="6 7" key="1">
    <citation type="submission" date="2015-06" db="EMBL/GenBank/DDBJ databases">
        <title>Genome sequencing of Cronobacter sp. strain DJ34 isolated from petroleum contaminated sludge of Duliajan Oil Fields, Assam, India.</title>
        <authorList>
            <person name="Pal S."/>
            <person name="Banerjee T.D."/>
            <person name="Roy A."/>
            <person name="Sar P."/>
            <person name="Kazy S.K."/>
        </authorList>
    </citation>
    <scope>NUCLEOTIDE SEQUENCE [LARGE SCALE GENOMIC DNA]</scope>
    <source>
        <strain evidence="6 7">DJ34</strain>
    </source>
</reference>
<evidence type="ECO:0000256" key="2">
    <source>
        <dbReference type="ARBA" id="ARBA00032707"/>
    </source>
</evidence>
<dbReference type="SMART" id="SM00014">
    <property type="entry name" value="acidPPc"/>
    <property type="match status" value="1"/>
</dbReference>
<name>A0A0J8VLW1_9ENTR</name>
<feature type="domain" description="Phosphatidic acid phosphatase type 2/haloperoxidase" evidence="5">
    <location>
        <begin position="61"/>
        <end position="169"/>
    </location>
</feature>
<evidence type="ECO:0000256" key="3">
    <source>
        <dbReference type="ARBA" id="ARBA00047594"/>
    </source>
</evidence>
<sequence>MMEDLNHQLFLAINATPASPAWLLALATFIARELIYGVPLLSAALWLWGPGQKLSAQRQLVVKIALALAISVFLSWLMGHLFPHPRPFAEGVGHQFLHHSPDDSYPSNHGTVSFTFALAFLCWHRVWSGLVLLAVACAIAWSRIYLGVHWPLDMVGGLLLGMLACLAAQMVWNGCGEALYRLLRQLYRRCFALPIRKGWVRD</sequence>
<dbReference type="EMBL" id="LFEJ01000022">
    <property type="protein sequence ID" value="KMV33515.1"/>
    <property type="molecule type" value="Genomic_DNA"/>
</dbReference>
<gene>
    <name evidence="6" type="ORF">ACH50_16310</name>
</gene>